<keyword evidence="7 10" id="KW-0732">Signal</keyword>
<dbReference type="InterPro" id="IPR004898">
    <property type="entry name" value="Pectate_lyase_PlyH/PlyE-like"/>
</dbReference>
<feature type="signal peptide" evidence="10">
    <location>
        <begin position="1"/>
        <end position="35"/>
    </location>
</feature>
<dbReference type="RefSeq" id="WP_246300810.1">
    <property type="nucleotide sequence ID" value="NZ_JACBYW010000008.1"/>
</dbReference>
<comment type="subcellular location">
    <subcellularLocation>
        <location evidence="3 10">Secreted</location>
    </subcellularLocation>
</comment>
<accession>A0A852Z4P0</accession>
<keyword evidence="9 10" id="KW-0456">Lyase</keyword>
<evidence type="ECO:0000256" key="7">
    <source>
        <dbReference type="ARBA" id="ARBA00022729"/>
    </source>
</evidence>
<comment type="caution">
    <text evidence="12">The sequence shown here is derived from an EMBL/GenBank/DDBJ whole genome shotgun (WGS) entry which is preliminary data.</text>
</comment>
<dbReference type="AlphaFoldDB" id="A0A852Z4P0"/>
<dbReference type="SUPFAM" id="SSF51126">
    <property type="entry name" value="Pectin lyase-like"/>
    <property type="match status" value="1"/>
</dbReference>
<evidence type="ECO:0000256" key="9">
    <source>
        <dbReference type="ARBA" id="ARBA00023239"/>
    </source>
</evidence>
<sequence length="262" mass="27245">MISRVSLHIRKHLYAAGVCALTVLGTALIAPASHAEVPIPGAQGEQAVGSTITVEGTMDGELTRYYGEGDLGGGGQDEGQPPIFELADGATLENVIIGAPAADGIHCEGSCTLRNVWWEDVGEDAATFDADSASATMTVEGGGAQLAEDKVFQANGAGTMTISGFQVEDFGKLYRSCGNCSDQTDRHVVIENVTATAPGLTLAGINTNYGDTAEFSDVTVVGDSEMEICGWYEGNEDSGEPEKVGSGPSDNCRYDSSDITFE</sequence>
<evidence type="ECO:0000256" key="6">
    <source>
        <dbReference type="ARBA" id="ARBA00022525"/>
    </source>
</evidence>
<dbReference type="Proteomes" id="UP000548304">
    <property type="component" value="Unassembled WGS sequence"/>
</dbReference>
<comment type="function">
    <text evidence="10">Catalyzes the depolymerization of both polygalacturonate and pectins of methyl esterification degree from 22 to 89%, with an endo mode of action. In contrast to the majority of pectate lyases, displays high activity on highly methylated pectins.</text>
</comment>
<evidence type="ECO:0000256" key="1">
    <source>
        <dbReference type="ARBA" id="ARBA00000695"/>
    </source>
</evidence>
<gene>
    <name evidence="12" type="ORF">FHR84_004065</name>
</gene>
<reference evidence="12 13" key="1">
    <citation type="submission" date="2020-07" db="EMBL/GenBank/DDBJ databases">
        <title>Genomic Encyclopedia of Type Strains, Phase III (KMG-III): the genomes of soil and plant-associated and newly described type strains.</title>
        <authorList>
            <person name="Whitman W."/>
        </authorList>
    </citation>
    <scope>NUCLEOTIDE SEQUENCE [LARGE SCALE GENOMIC DNA]</scope>
    <source>
        <strain evidence="12 13">CECT 8576</strain>
    </source>
</reference>
<dbReference type="InterPro" id="IPR011050">
    <property type="entry name" value="Pectin_lyase_fold/virulence"/>
</dbReference>
<evidence type="ECO:0000256" key="10">
    <source>
        <dbReference type="RuleBase" id="RU367009"/>
    </source>
</evidence>
<dbReference type="EMBL" id="JACBYW010000008">
    <property type="protein sequence ID" value="NYH80699.1"/>
    <property type="molecule type" value="Genomic_DNA"/>
</dbReference>
<feature type="region of interest" description="Disordered" evidence="11">
    <location>
        <begin position="233"/>
        <end position="262"/>
    </location>
</feature>
<dbReference type="Gene3D" id="2.160.20.10">
    <property type="entry name" value="Single-stranded right-handed beta-helix, Pectin lyase-like"/>
    <property type="match status" value="1"/>
</dbReference>
<dbReference type="InterPro" id="IPR012334">
    <property type="entry name" value="Pectin_lyas_fold"/>
</dbReference>
<keyword evidence="6 10" id="KW-0964">Secreted</keyword>
<dbReference type="EC" id="4.2.2.2" evidence="5 10"/>
<dbReference type="GO" id="GO:0045490">
    <property type="term" value="P:pectin catabolic process"/>
    <property type="evidence" value="ECO:0007669"/>
    <property type="project" value="TreeGrafter"/>
</dbReference>
<comment type="cofactor">
    <cofactor evidence="2 10">
        <name>Ca(2+)</name>
        <dbReference type="ChEBI" id="CHEBI:29108"/>
    </cofactor>
</comment>
<organism evidence="12 13">
    <name type="scientific">Actinopolyspora biskrensis</name>
    <dbReference type="NCBI Taxonomy" id="1470178"/>
    <lineage>
        <taxon>Bacteria</taxon>
        <taxon>Bacillati</taxon>
        <taxon>Actinomycetota</taxon>
        <taxon>Actinomycetes</taxon>
        <taxon>Actinopolysporales</taxon>
        <taxon>Actinopolysporaceae</taxon>
        <taxon>Actinopolyspora</taxon>
    </lineage>
</organism>
<name>A0A852Z4P0_9ACTN</name>
<dbReference type="GO" id="GO:0030570">
    <property type="term" value="F:pectate lyase activity"/>
    <property type="evidence" value="ECO:0007669"/>
    <property type="project" value="UniProtKB-UniRule"/>
</dbReference>
<dbReference type="Pfam" id="PF03211">
    <property type="entry name" value="Pectate_lyase"/>
    <property type="match status" value="1"/>
</dbReference>
<keyword evidence="8 10" id="KW-0106">Calcium</keyword>
<dbReference type="PANTHER" id="PTHR33407:SF9">
    <property type="entry name" value="PECTATE LYASE F-RELATED"/>
    <property type="match status" value="1"/>
</dbReference>
<comment type="catalytic activity">
    <reaction evidence="1 10">
        <text>Eliminative cleavage of (1-&gt;4)-alpha-D-galacturonan to give oligosaccharides with 4-deoxy-alpha-D-galact-4-enuronosyl groups at their non-reducing ends.</text>
        <dbReference type="EC" id="4.2.2.2"/>
    </reaction>
</comment>
<feature type="chain" id="PRO_5033105155" description="Pectate lyase" evidence="10">
    <location>
        <begin position="36"/>
        <end position="262"/>
    </location>
</feature>
<dbReference type="GO" id="GO:0005576">
    <property type="term" value="C:extracellular region"/>
    <property type="evidence" value="ECO:0007669"/>
    <property type="project" value="UniProtKB-SubCell"/>
</dbReference>
<proteinExistence type="inferred from homology"/>
<evidence type="ECO:0000256" key="8">
    <source>
        <dbReference type="ARBA" id="ARBA00022837"/>
    </source>
</evidence>
<keyword evidence="13" id="KW-1185">Reference proteome</keyword>
<evidence type="ECO:0000256" key="5">
    <source>
        <dbReference type="ARBA" id="ARBA00012272"/>
    </source>
</evidence>
<dbReference type="PANTHER" id="PTHR33407">
    <property type="entry name" value="PECTATE LYASE F-RELATED"/>
    <property type="match status" value="1"/>
</dbReference>
<evidence type="ECO:0000313" key="13">
    <source>
        <dbReference type="Proteomes" id="UP000548304"/>
    </source>
</evidence>
<evidence type="ECO:0000256" key="3">
    <source>
        <dbReference type="ARBA" id="ARBA00004613"/>
    </source>
</evidence>
<evidence type="ECO:0000313" key="12">
    <source>
        <dbReference type="EMBL" id="NYH80699.1"/>
    </source>
</evidence>
<evidence type="ECO:0000256" key="11">
    <source>
        <dbReference type="SAM" id="MobiDB-lite"/>
    </source>
</evidence>
<comment type="similarity">
    <text evidence="4 10">Belongs to the polysaccharide lyase 3 family.</text>
</comment>
<evidence type="ECO:0000256" key="2">
    <source>
        <dbReference type="ARBA" id="ARBA00001913"/>
    </source>
</evidence>
<protein>
    <recommendedName>
        <fullName evidence="5 10">Pectate lyase</fullName>
        <ecNumber evidence="5 10">4.2.2.2</ecNumber>
    </recommendedName>
</protein>
<evidence type="ECO:0000256" key="4">
    <source>
        <dbReference type="ARBA" id="ARBA00006463"/>
    </source>
</evidence>